<dbReference type="AlphaFoldDB" id="A0AA88TS22"/>
<organism evidence="1 2">
    <name type="scientific">Cirrhinus molitorella</name>
    <name type="common">mud carp</name>
    <dbReference type="NCBI Taxonomy" id="172907"/>
    <lineage>
        <taxon>Eukaryota</taxon>
        <taxon>Metazoa</taxon>
        <taxon>Chordata</taxon>
        <taxon>Craniata</taxon>
        <taxon>Vertebrata</taxon>
        <taxon>Euteleostomi</taxon>
        <taxon>Actinopterygii</taxon>
        <taxon>Neopterygii</taxon>
        <taxon>Teleostei</taxon>
        <taxon>Ostariophysi</taxon>
        <taxon>Cypriniformes</taxon>
        <taxon>Cyprinidae</taxon>
        <taxon>Labeoninae</taxon>
        <taxon>Labeonini</taxon>
        <taxon>Cirrhinus</taxon>
    </lineage>
</organism>
<keyword evidence="2" id="KW-1185">Reference proteome</keyword>
<evidence type="ECO:0000313" key="1">
    <source>
        <dbReference type="EMBL" id="KAK2884201.1"/>
    </source>
</evidence>
<dbReference type="EMBL" id="JAUYZG010000017">
    <property type="protein sequence ID" value="KAK2884201.1"/>
    <property type="molecule type" value="Genomic_DNA"/>
</dbReference>
<name>A0AA88TS22_9TELE</name>
<comment type="caution">
    <text evidence="1">The sequence shown here is derived from an EMBL/GenBank/DDBJ whole genome shotgun (WGS) entry which is preliminary data.</text>
</comment>
<reference evidence="1" key="1">
    <citation type="submission" date="2023-08" db="EMBL/GenBank/DDBJ databases">
        <title>Chromosome-level Genome Assembly of mud carp (Cirrhinus molitorella).</title>
        <authorList>
            <person name="Liu H."/>
        </authorList>
    </citation>
    <scope>NUCLEOTIDE SEQUENCE</scope>
    <source>
        <strain evidence="1">Prfri</strain>
        <tissue evidence="1">Muscle</tissue>
    </source>
</reference>
<protein>
    <submittedName>
        <fullName evidence="1">Uncharacterized protein</fullName>
    </submittedName>
</protein>
<proteinExistence type="predicted"/>
<evidence type="ECO:0000313" key="2">
    <source>
        <dbReference type="Proteomes" id="UP001187343"/>
    </source>
</evidence>
<gene>
    <name evidence="1" type="ORF">Q8A67_017838</name>
</gene>
<dbReference type="Proteomes" id="UP001187343">
    <property type="component" value="Unassembled WGS sequence"/>
</dbReference>
<accession>A0AA88TS22</accession>
<sequence>MEVHCRKTGQMEWKDNGKLALASQWRGTRCSPELRSDGEGTQITLPSNVWKKKAIRSDYVTPAKSFPLFVLVSVCAAVPALWPLTVDGDDSFELRCNTLQCASEDRAVVMVQIERLDVVNVCVRVHVSCFQIDTIPHLFNVGKHIHRKVKHSLGGVGSVWEADWTVRSTNYRLAARVASFPNASAQSA</sequence>